<dbReference type="InterPro" id="IPR012925">
    <property type="entry name" value="TipAS_dom"/>
</dbReference>
<dbReference type="Pfam" id="PF13411">
    <property type="entry name" value="MerR_1"/>
    <property type="match status" value="1"/>
</dbReference>
<keyword evidence="4" id="KW-0804">Transcription</keyword>
<dbReference type="InterPro" id="IPR036244">
    <property type="entry name" value="TipA-like_antibiotic-bd"/>
</dbReference>
<protein>
    <submittedName>
        <fullName evidence="6">MerR family transcriptional regulator</fullName>
    </submittedName>
</protein>
<dbReference type="GO" id="GO:0003700">
    <property type="term" value="F:DNA-binding transcription factor activity"/>
    <property type="evidence" value="ECO:0007669"/>
    <property type="project" value="InterPro"/>
</dbReference>
<dbReference type="Pfam" id="PF07739">
    <property type="entry name" value="TipAS"/>
    <property type="match status" value="1"/>
</dbReference>
<reference evidence="6 7" key="2">
    <citation type="submission" date="2017-10" db="EMBL/GenBank/DDBJ databases">
        <authorList>
            <person name="Banno H."/>
            <person name="Chua N.-H."/>
        </authorList>
    </citation>
    <scope>NUCLEOTIDE SEQUENCE [LARGE SCALE GENOMIC DNA]</scope>
    <source>
        <strain evidence="6 7">JK623</strain>
    </source>
</reference>
<dbReference type="GO" id="GO:0003677">
    <property type="term" value="F:DNA binding"/>
    <property type="evidence" value="ECO:0007669"/>
    <property type="project" value="UniProtKB-KW"/>
</dbReference>
<dbReference type="AlphaFoldDB" id="A0A2G3E207"/>
<comment type="caution">
    <text evidence="6">The sequence shown here is derived from an EMBL/GenBank/DDBJ whole genome shotgun (WGS) entry which is preliminary data.</text>
</comment>
<evidence type="ECO:0000256" key="1">
    <source>
        <dbReference type="ARBA" id="ARBA00023015"/>
    </source>
</evidence>
<dbReference type="SUPFAM" id="SSF89082">
    <property type="entry name" value="Antibiotic binding domain of TipA-like multidrug resistance regulators"/>
    <property type="match status" value="1"/>
</dbReference>
<gene>
    <name evidence="6" type="ORF">CSX02_09000</name>
</gene>
<dbReference type="Proteomes" id="UP000224563">
    <property type="component" value="Unassembled WGS sequence"/>
</dbReference>
<keyword evidence="2" id="KW-0238">DNA-binding</keyword>
<dbReference type="SMART" id="SM00422">
    <property type="entry name" value="HTH_MERR"/>
    <property type="match status" value="1"/>
</dbReference>
<keyword evidence="3" id="KW-0010">Activator</keyword>
<dbReference type="PROSITE" id="PS50937">
    <property type="entry name" value="HTH_MERR_2"/>
    <property type="match status" value="1"/>
</dbReference>
<dbReference type="CDD" id="cd01106">
    <property type="entry name" value="HTH_TipAL-Mta"/>
    <property type="match status" value="1"/>
</dbReference>
<dbReference type="PANTHER" id="PTHR30204:SF90">
    <property type="entry name" value="HTH-TYPE TRANSCRIPTIONAL ACTIVATOR MTA"/>
    <property type="match status" value="1"/>
</dbReference>
<dbReference type="EMBL" id="PDYG01000074">
    <property type="protein sequence ID" value="PHU37143.1"/>
    <property type="molecule type" value="Genomic_DNA"/>
</dbReference>
<dbReference type="InterPro" id="IPR009061">
    <property type="entry name" value="DNA-bd_dom_put_sf"/>
</dbReference>
<accession>A0A2G3E207</accession>
<sequence length="287" mass="33125">MKTVKEVSELTGISVRTLHYYDEIGLFKPTEVTEAGYRLYDDKAIEKLGQILVFRELDLPLADIKLIMDNPDLDRNSVLAKQREMLWLKKQRLERIIANIDNMLKGDHDMDFTVFDETELRAMFSDMLQNMNESQKQIFIDRYGSIEAWEKHMIEGASDEKVQKNYAKVVEWYGSKEAVKESLKNPPKSEVFTAYQKRIGSIQQKLADMKGTDVNSFEVRQLIGEYDFVAKQLYQVEDARPLLMDIAKGYQENEELAQGVDSVYGDGSAKYIGEAIEAFYMSPGFFK</sequence>
<evidence type="ECO:0000256" key="2">
    <source>
        <dbReference type="ARBA" id="ARBA00023125"/>
    </source>
</evidence>
<reference evidence="6 7" key="1">
    <citation type="submission" date="2017-10" db="EMBL/GenBank/DDBJ databases">
        <title>Resolving the taxonomy of Roseburia spp., Eubacterium rectale and Agathobacter spp. through phylogenomic analysis.</title>
        <authorList>
            <person name="Sheridan P.O."/>
            <person name="Walker A.W."/>
            <person name="Duncan S.H."/>
            <person name="Scott K.P."/>
            <person name="Toole P.W.O."/>
            <person name="Luis P."/>
            <person name="Flint H.J."/>
        </authorList>
    </citation>
    <scope>NUCLEOTIDE SEQUENCE [LARGE SCALE GENOMIC DNA]</scope>
    <source>
        <strain evidence="6 7">JK623</strain>
    </source>
</reference>
<dbReference type="InterPro" id="IPR047057">
    <property type="entry name" value="MerR_fam"/>
</dbReference>
<dbReference type="RefSeq" id="WP_099386434.1">
    <property type="nucleotide sequence ID" value="NZ_JANSWH010000072.1"/>
</dbReference>
<organism evidence="6 7">
    <name type="scientific">Agathobacter ruminis</name>
    <dbReference type="NCBI Taxonomy" id="1712665"/>
    <lineage>
        <taxon>Bacteria</taxon>
        <taxon>Bacillati</taxon>
        <taxon>Bacillota</taxon>
        <taxon>Clostridia</taxon>
        <taxon>Lachnospirales</taxon>
        <taxon>Lachnospiraceae</taxon>
        <taxon>Agathobacter</taxon>
    </lineage>
</organism>
<dbReference type="PANTHER" id="PTHR30204">
    <property type="entry name" value="REDOX-CYCLING DRUG-SENSING TRANSCRIPTIONAL ACTIVATOR SOXR"/>
    <property type="match status" value="1"/>
</dbReference>
<dbReference type="InterPro" id="IPR000551">
    <property type="entry name" value="MerR-type_HTH_dom"/>
</dbReference>
<keyword evidence="1" id="KW-0805">Transcription regulation</keyword>
<evidence type="ECO:0000313" key="6">
    <source>
        <dbReference type="EMBL" id="PHU37143.1"/>
    </source>
</evidence>
<proteinExistence type="predicted"/>
<keyword evidence="7" id="KW-1185">Reference proteome</keyword>
<evidence type="ECO:0000313" key="7">
    <source>
        <dbReference type="Proteomes" id="UP000224563"/>
    </source>
</evidence>
<feature type="domain" description="HTH merR-type" evidence="5">
    <location>
        <begin position="1"/>
        <end position="70"/>
    </location>
</feature>
<dbReference type="Gene3D" id="1.10.1660.10">
    <property type="match status" value="1"/>
</dbReference>
<evidence type="ECO:0000256" key="3">
    <source>
        <dbReference type="ARBA" id="ARBA00023159"/>
    </source>
</evidence>
<name>A0A2G3E207_9FIRM</name>
<dbReference type="SUPFAM" id="SSF46955">
    <property type="entry name" value="Putative DNA-binding domain"/>
    <property type="match status" value="1"/>
</dbReference>
<evidence type="ECO:0000259" key="5">
    <source>
        <dbReference type="PROSITE" id="PS50937"/>
    </source>
</evidence>
<evidence type="ECO:0000256" key="4">
    <source>
        <dbReference type="ARBA" id="ARBA00023163"/>
    </source>
</evidence>